<dbReference type="OrthoDB" id="477186at2"/>
<evidence type="ECO:0000259" key="5">
    <source>
        <dbReference type="Pfam" id="PF00534"/>
    </source>
</evidence>
<dbReference type="EMBL" id="LT963352">
    <property type="protein sequence ID" value="SOR79398.1"/>
    <property type="molecule type" value="Genomic_DNA"/>
</dbReference>
<dbReference type="GO" id="GO:0016757">
    <property type="term" value="F:glycosyltransferase activity"/>
    <property type="evidence" value="ECO:0007669"/>
    <property type="project" value="UniProtKB-KW"/>
</dbReference>
<feature type="domain" description="Glycosyltransferase subfamily 4-like N-terminal" evidence="6">
    <location>
        <begin position="13"/>
        <end position="99"/>
    </location>
</feature>
<dbReference type="Pfam" id="PF13579">
    <property type="entry name" value="Glyco_trans_4_4"/>
    <property type="match status" value="1"/>
</dbReference>
<keyword evidence="4 7" id="KW-0808">Transferase</keyword>
<dbReference type="PANTHER" id="PTHR12526">
    <property type="entry name" value="GLYCOSYLTRANSFERASE"/>
    <property type="match status" value="1"/>
</dbReference>
<evidence type="ECO:0000313" key="7">
    <source>
        <dbReference type="EMBL" id="SOR79398.1"/>
    </source>
</evidence>
<accession>A0A2N9B7T1</accession>
<reference evidence="8" key="1">
    <citation type="submission" date="2017-11" db="EMBL/GenBank/DDBJ databases">
        <authorList>
            <person name="Wibberg D."/>
        </authorList>
    </citation>
    <scope>NUCLEOTIDE SEQUENCE [LARGE SCALE GENOMIC DNA]</scope>
</reference>
<comment type="similarity">
    <text evidence="1">Belongs to the glycosyltransferase group 1 family. Glycosyltransferase 4 subfamily.</text>
</comment>
<dbReference type="InterPro" id="IPR028098">
    <property type="entry name" value="Glyco_trans_4-like_N"/>
</dbReference>
<sequence length="472" mass="50832">MEIIFTVSDQVWGGKHRYMHDMALGLAQAGHTVTVLAEEGGAMLQQCRAAGVTTVSVPAFASDDAAEAVRKALRHRRPHIVCVSGRADAAAVHHAQSQGVTDAAVCLFRHSAFPLGTTDEVRDLFTGVNLVFTTSLEQRQRQFEPLINAGVLKDEQVEILTSGVGEPLLAALDAADRGAARKELRAESDQFVFLVLARLAWEKGIDQVIDAFADLELPPDAAPPLLVVAGEGPLEAELRGQTIERGVAERVQFLGHQDHVAPVIKASDAVVLTSTVPETGPLALKEAMAAGRPVIASVQGGIPEFVEDERHGLLVIDDEDLRQAMQRLLSDREAAETMGAAGSESVRGGHRAVRRVEYLAHRLDLLALEQLAPDTVLHEVVWDDVRLREETQGGFVFVPRTSHIMELDSATYAVVRTAVEAGDPLQLIKLPEETLGVIAHRLYAMGALVRQDGQATPAARTADGERPVTEPA</sequence>
<feature type="domain" description="Glycosyl transferase family 1" evidence="5">
    <location>
        <begin position="178"/>
        <end position="342"/>
    </location>
</feature>
<dbReference type="SUPFAM" id="SSF53756">
    <property type="entry name" value="UDP-Glycosyltransferase/glycogen phosphorylase"/>
    <property type="match status" value="1"/>
</dbReference>
<dbReference type="PANTHER" id="PTHR12526:SF640">
    <property type="entry name" value="COLANIC ACID BIOSYNTHESIS GLYCOSYLTRANSFERASE WCAL-RELATED"/>
    <property type="match status" value="1"/>
</dbReference>
<evidence type="ECO:0000256" key="4">
    <source>
        <dbReference type="ARBA" id="ARBA00022679"/>
    </source>
</evidence>
<gene>
    <name evidence="7" type="primary">mfpsA</name>
    <name evidence="7" type="ORF">SCNRRL3882_2860</name>
</gene>
<dbReference type="RefSeq" id="WP_010045809.1">
    <property type="nucleotide sequence ID" value="NZ_LT962942.1"/>
</dbReference>
<evidence type="ECO:0000313" key="8">
    <source>
        <dbReference type="Proteomes" id="UP000235464"/>
    </source>
</evidence>
<evidence type="ECO:0000256" key="2">
    <source>
        <dbReference type="ARBA" id="ARBA00021292"/>
    </source>
</evidence>
<evidence type="ECO:0000259" key="6">
    <source>
        <dbReference type="Pfam" id="PF13579"/>
    </source>
</evidence>
<evidence type="ECO:0000256" key="3">
    <source>
        <dbReference type="ARBA" id="ARBA00022676"/>
    </source>
</evidence>
<dbReference type="Proteomes" id="UP000235464">
    <property type="component" value="Chromosome I"/>
</dbReference>
<name>A0A2N9B7T1_STRCX</name>
<proteinExistence type="inferred from homology"/>
<dbReference type="Pfam" id="PF00534">
    <property type="entry name" value="Glycos_transf_1"/>
    <property type="match status" value="1"/>
</dbReference>
<dbReference type="Gene3D" id="3.40.50.2000">
    <property type="entry name" value="Glycogen Phosphorylase B"/>
    <property type="match status" value="2"/>
</dbReference>
<organism evidence="7 8">
    <name type="scientific">Streptomyces chartreusis NRRL 3882</name>
    <dbReference type="NCBI Taxonomy" id="1079985"/>
    <lineage>
        <taxon>Bacteria</taxon>
        <taxon>Bacillati</taxon>
        <taxon>Actinomycetota</taxon>
        <taxon>Actinomycetes</taxon>
        <taxon>Kitasatosporales</taxon>
        <taxon>Streptomycetaceae</taxon>
        <taxon>Streptomyces</taxon>
    </lineage>
</organism>
<protein>
    <recommendedName>
        <fullName evidence="2">D-inositol 3-phosphate glycosyltransferase</fullName>
    </recommendedName>
</protein>
<keyword evidence="3 7" id="KW-0328">Glycosyltransferase</keyword>
<dbReference type="InterPro" id="IPR001296">
    <property type="entry name" value="Glyco_trans_1"/>
</dbReference>
<dbReference type="SMR" id="A0A2N9B7T1"/>
<keyword evidence="8" id="KW-1185">Reference proteome</keyword>
<dbReference type="AlphaFoldDB" id="A0A2N9B7T1"/>
<evidence type="ECO:0000256" key="1">
    <source>
        <dbReference type="ARBA" id="ARBA00009481"/>
    </source>
</evidence>
<dbReference type="CDD" id="cd03801">
    <property type="entry name" value="GT4_PimA-like"/>
    <property type="match status" value="1"/>
</dbReference>